<dbReference type="GO" id="GO:0004107">
    <property type="term" value="F:chorismate synthase activity"/>
    <property type="evidence" value="ECO:0007669"/>
    <property type="project" value="UniProtKB-EC"/>
</dbReference>
<sequence>MAGNTIGQLFRVTTFGESHGLALGCIVDGVRRASR</sequence>
<dbReference type="EC" id="4.2.3.5" evidence="1"/>
<dbReference type="EMBL" id="UGKR01000003">
    <property type="protein sequence ID" value="STS92342.1"/>
    <property type="molecule type" value="Genomic_DNA"/>
</dbReference>
<keyword evidence="1" id="KW-0456">Lyase</keyword>
<dbReference type="Proteomes" id="UP000254545">
    <property type="component" value="Unassembled WGS sequence"/>
</dbReference>
<dbReference type="SUPFAM" id="SSF103263">
    <property type="entry name" value="Chorismate synthase, AroC"/>
    <property type="match status" value="1"/>
</dbReference>
<dbReference type="AlphaFoldDB" id="A0A7H4MPU2"/>
<comment type="caution">
    <text evidence="1">The sequence shown here is derived from an EMBL/GenBank/DDBJ whole genome shotgun (WGS) entry which is preliminary data.</text>
</comment>
<accession>A0A7H4MPU2</accession>
<evidence type="ECO:0000313" key="1">
    <source>
        <dbReference type="EMBL" id="STS92342.1"/>
    </source>
</evidence>
<dbReference type="InterPro" id="IPR035904">
    <property type="entry name" value="Chorismate_synth_AroC_sf"/>
</dbReference>
<gene>
    <name evidence="1" type="primary">aroC_3</name>
    <name evidence="1" type="ORF">NCTC9177_06275</name>
</gene>
<proteinExistence type="predicted"/>
<name>A0A7H4MPU2_KLEVA</name>
<protein>
    <submittedName>
        <fullName evidence="1">Chorismate synthase</fullName>
        <ecNumber evidence="1">4.2.3.5</ecNumber>
    </submittedName>
</protein>
<dbReference type="Gene3D" id="3.60.150.10">
    <property type="entry name" value="Chorismate synthase AroC"/>
    <property type="match status" value="1"/>
</dbReference>
<organism evidence="1 2">
    <name type="scientific">Klebsiella variicola</name>
    <dbReference type="NCBI Taxonomy" id="244366"/>
    <lineage>
        <taxon>Bacteria</taxon>
        <taxon>Pseudomonadati</taxon>
        <taxon>Pseudomonadota</taxon>
        <taxon>Gammaproteobacteria</taxon>
        <taxon>Enterobacterales</taxon>
        <taxon>Enterobacteriaceae</taxon>
        <taxon>Klebsiella/Raoultella group</taxon>
        <taxon>Klebsiella</taxon>
        <taxon>Klebsiella pneumoniae complex</taxon>
    </lineage>
</organism>
<evidence type="ECO:0000313" key="2">
    <source>
        <dbReference type="Proteomes" id="UP000254545"/>
    </source>
</evidence>
<reference evidence="1 2" key="1">
    <citation type="submission" date="2018-06" db="EMBL/GenBank/DDBJ databases">
        <authorList>
            <consortium name="Pathogen Informatics"/>
            <person name="Doyle S."/>
        </authorList>
    </citation>
    <scope>NUCLEOTIDE SEQUENCE [LARGE SCALE GENOMIC DNA]</scope>
    <source>
        <strain evidence="1 2">NCTC9177</strain>
    </source>
</reference>